<feature type="compositionally biased region" description="Low complexity" evidence="1">
    <location>
        <begin position="154"/>
        <end position="166"/>
    </location>
</feature>
<feature type="region of interest" description="Disordered" evidence="1">
    <location>
        <begin position="150"/>
        <end position="172"/>
    </location>
</feature>
<evidence type="ECO:0000256" key="1">
    <source>
        <dbReference type="SAM" id="MobiDB-lite"/>
    </source>
</evidence>
<gene>
    <name evidence="2" type="ORF">DPMN_019524</name>
</gene>
<reference evidence="2" key="2">
    <citation type="submission" date="2020-11" db="EMBL/GenBank/DDBJ databases">
        <authorList>
            <person name="McCartney M.A."/>
            <person name="Auch B."/>
            <person name="Kono T."/>
            <person name="Mallez S."/>
            <person name="Becker A."/>
            <person name="Gohl D.M."/>
            <person name="Silverstein K.A.T."/>
            <person name="Koren S."/>
            <person name="Bechman K.B."/>
            <person name="Herman A."/>
            <person name="Abrahante J.E."/>
            <person name="Garbe J."/>
        </authorList>
    </citation>
    <scope>NUCLEOTIDE SEQUENCE</scope>
    <source>
        <strain evidence="2">Duluth1</strain>
        <tissue evidence="2">Whole animal</tissue>
    </source>
</reference>
<accession>A0A9D4NJG4</accession>
<evidence type="ECO:0000313" key="3">
    <source>
        <dbReference type="Proteomes" id="UP000828390"/>
    </source>
</evidence>
<organism evidence="2 3">
    <name type="scientific">Dreissena polymorpha</name>
    <name type="common">Zebra mussel</name>
    <name type="synonym">Mytilus polymorpha</name>
    <dbReference type="NCBI Taxonomy" id="45954"/>
    <lineage>
        <taxon>Eukaryota</taxon>
        <taxon>Metazoa</taxon>
        <taxon>Spiralia</taxon>
        <taxon>Lophotrochozoa</taxon>
        <taxon>Mollusca</taxon>
        <taxon>Bivalvia</taxon>
        <taxon>Autobranchia</taxon>
        <taxon>Heteroconchia</taxon>
        <taxon>Euheterodonta</taxon>
        <taxon>Imparidentia</taxon>
        <taxon>Neoheterodontei</taxon>
        <taxon>Myida</taxon>
        <taxon>Dreissenoidea</taxon>
        <taxon>Dreissenidae</taxon>
        <taxon>Dreissena</taxon>
    </lineage>
</organism>
<proteinExistence type="predicted"/>
<protein>
    <submittedName>
        <fullName evidence="2">Uncharacterized protein</fullName>
    </submittedName>
</protein>
<dbReference type="EMBL" id="JAIWYP010000001">
    <property type="protein sequence ID" value="KAH3895361.1"/>
    <property type="molecule type" value="Genomic_DNA"/>
</dbReference>
<comment type="caution">
    <text evidence="2">The sequence shown here is derived from an EMBL/GenBank/DDBJ whole genome shotgun (WGS) entry which is preliminary data.</text>
</comment>
<dbReference type="Proteomes" id="UP000828390">
    <property type="component" value="Unassembled WGS sequence"/>
</dbReference>
<reference evidence="2" key="1">
    <citation type="journal article" date="2019" name="bioRxiv">
        <title>The Genome of the Zebra Mussel, Dreissena polymorpha: A Resource for Invasive Species Research.</title>
        <authorList>
            <person name="McCartney M.A."/>
            <person name="Auch B."/>
            <person name="Kono T."/>
            <person name="Mallez S."/>
            <person name="Zhang Y."/>
            <person name="Obille A."/>
            <person name="Becker A."/>
            <person name="Abrahante J.E."/>
            <person name="Garbe J."/>
            <person name="Badalamenti J.P."/>
            <person name="Herman A."/>
            <person name="Mangelson H."/>
            <person name="Liachko I."/>
            <person name="Sullivan S."/>
            <person name="Sone E.D."/>
            <person name="Koren S."/>
            <person name="Silverstein K.A.T."/>
            <person name="Beckman K.B."/>
            <person name="Gohl D.M."/>
        </authorList>
    </citation>
    <scope>NUCLEOTIDE SEQUENCE</scope>
    <source>
        <strain evidence="2">Duluth1</strain>
        <tissue evidence="2">Whole animal</tissue>
    </source>
</reference>
<dbReference type="AlphaFoldDB" id="A0A9D4NJG4"/>
<keyword evidence="3" id="KW-1185">Reference proteome</keyword>
<name>A0A9D4NJG4_DREPO</name>
<evidence type="ECO:0000313" key="2">
    <source>
        <dbReference type="EMBL" id="KAH3895361.1"/>
    </source>
</evidence>
<sequence length="172" mass="19519">MGSSHIQELKTITGLERHKRNKPPYQGSKVQNDCQIIIRKTDCSNQLRKNEERKLHQPGKGLKRTCQDIMDHVQKNNLKKKQARERQKDSRYTAVFLALTRKSRIAMLNESPSPWNTSTTATHNTTGLMSSLTGLLTRLSKVVTSGSLEIKMNTSHSPPTSTPTLSRLKKKR</sequence>